<feature type="transmembrane region" description="Helical" evidence="6">
    <location>
        <begin position="515"/>
        <end position="533"/>
    </location>
</feature>
<keyword evidence="2" id="KW-0813">Transport</keyword>
<dbReference type="RefSeq" id="WP_152100771.1">
    <property type="nucleotide sequence ID" value="NZ_AP021861.1"/>
</dbReference>
<dbReference type="InterPro" id="IPR002293">
    <property type="entry name" value="AA/rel_permease1"/>
</dbReference>
<dbReference type="PANTHER" id="PTHR43243:SF4">
    <property type="entry name" value="CATIONIC AMINO ACID TRANSPORTER 4"/>
    <property type="match status" value="1"/>
</dbReference>
<keyword evidence="4 6" id="KW-1133">Transmembrane helix</keyword>
<feature type="transmembrane region" description="Helical" evidence="6">
    <location>
        <begin position="367"/>
        <end position="387"/>
    </location>
</feature>
<dbReference type="AlphaFoldDB" id="A0A5K7XPN3"/>
<protein>
    <submittedName>
        <fullName evidence="7">Putative amino acid permeas</fullName>
    </submittedName>
</protein>
<dbReference type="Proteomes" id="UP000326837">
    <property type="component" value="Chromosome"/>
</dbReference>
<evidence type="ECO:0000256" key="6">
    <source>
        <dbReference type="SAM" id="Phobius"/>
    </source>
</evidence>
<evidence type="ECO:0000256" key="5">
    <source>
        <dbReference type="ARBA" id="ARBA00023136"/>
    </source>
</evidence>
<evidence type="ECO:0000256" key="2">
    <source>
        <dbReference type="ARBA" id="ARBA00022448"/>
    </source>
</evidence>
<evidence type="ECO:0000256" key="4">
    <source>
        <dbReference type="ARBA" id="ARBA00022989"/>
    </source>
</evidence>
<dbReference type="KEGG" id="lpav:PLANPX_4991"/>
<feature type="transmembrane region" description="Helical" evidence="6">
    <location>
        <begin position="408"/>
        <end position="428"/>
    </location>
</feature>
<dbReference type="PIRSF" id="PIRSF006060">
    <property type="entry name" value="AA_transporter"/>
    <property type="match status" value="1"/>
</dbReference>
<evidence type="ECO:0000256" key="1">
    <source>
        <dbReference type="ARBA" id="ARBA00004141"/>
    </source>
</evidence>
<comment type="subcellular location">
    <subcellularLocation>
        <location evidence="1">Membrane</location>
        <topology evidence="1">Multi-pass membrane protein</topology>
    </subcellularLocation>
</comment>
<gene>
    <name evidence="7" type="ORF">PLANPX_4991</name>
</gene>
<feature type="transmembrane region" description="Helical" evidence="6">
    <location>
        <begin position="458"/>
        <end position="484"/>
    </location>
</feature>
<evidence type="ECO:0000313" key="7">
    <source>
        <dbReference type="EMBL" id="BBO35379.1"/>
    </source>
</evidence>
<dbReference type="EMBL" id="AP021861">
    <property type="protein sequence ID" value="BBO35379.1"/>
    <property type="molecule type" value="Genomic_DNA"/>
</dbReference>
<keyword evidence="8" id="KW-1185">Reference proteome</keyword>
<feature type="transmembrane region" description="Helical" evidence="6">
    <location>
        <begin position="162"/>
        <end position="183"/>
    </location>
</feature>
<proteinExistence type="predicted"/>
<feature type="transmembrane region" description="Helical" evidence="6">
    <location>
        <begin position="29"/>
        <end position="51"/>
    </location>
</feature>
<dbReference type="Pfam" id="PF13520">
    <property type="entry name" value="AA_permease_2"/>
    <property type="match status" value="2"/>
</dbReference>
<feature type="transmembrane region" description="Helical" evidence="6">
    <location>
        <begin position="63"/>
        <end position="85"/>
    </location>
</feature>
<dbReference type="Gene3D" id="1.20.1740.10">
    <property type="entry name" value="Amino acid/polyamine transporter I"/>
    <property type="match status" value="2"/>
</dbReference>
<evidence type="ECO:0000313" key="8">
    <source>
        <dbReference type="Proteomes" id="UP000326837"/>
    </source>
</evidence>
<reference evidence="8" key="1">
    <citation type="submission" date="2019-10" db="EMBL/GenBank/DDBJ databases">
        <title>Lacipirellula parvula gen. nov., sp. nov., representing a lineage of planctomycetes widespread in freshwater anoxic habitats, and description of the family Lacipirellulaceae.</title>
        <authorList>
            <person name="Dedysh S.N."/>
            <person name="Kulichevskaya I.S."/>
            <person name="Beletsky A.V."/>
            <person name="Rakitin A.L."/>
            <person name="Mardanov A.V."/>
            <person name="Ivanova A.A."/>
            <person name="Saltykova V.X."/>
            <person name="Rijpstra W.I.C."/>
            <person name="Sinninghe Damste J.S."/>
            <person name="Ravin N.V."/>
        </authorList>
    </citation>
    <scope>NUCLEOTIDE SEQUENCE [LARGE SCALE GENOMIC DNA]</scope>
    <source>
        <strain evidence="8">PX69</strain>
    </source>
</reference>
<feature type="transmembrane region" description="Helical" evidence="6">
    <location>
        <begin position="195"/>
        <end position="212"/>
    </location>
</feature>
<keyword evidence="5 6" id="KW-0472">Membrane</keyword>
<accession>A0A5K7XPN3</accession>
<feature type="transmembrane region" description="Helical" evidence="6">
    <location>
        <begin position="539"/>
        <end position="560"/>
    </location>
</feature>
<feature type="transmembrane region" description="Helical" evidence="6">
    <location>
        <begin position="572"/>
        <end position="591"/>
    </location>
</feature>
<sequence length="643" mass="69338">MMRWGQLFKRKDLQHLVDELANENRLRRVLGPFSLTALGVGCIIGAGIFVMTGRAAAEDAGPAITISYTVAALGCVFAALCYAEFAAMAPVAGSAYTYAYATLGEIFAWVIGWDLILEYAMACACVAAAWANYLNEVLRTTLGEAWMIPERFCSDPFTTPGAWFNVPAVAIMLVVTIILIVGIRESAATNAALTLLKLFVVLFVIGLGLTMINKDNWTEVPYGKRLTTAELKVNAVIADKLKAEKEKAAEGTGKPAAKLTKAELEQVKVDAEYVRAKLAYDKAEQMKVDMVKAGTLTDEQADAEIAAAKETLDAATAKVQDPSQFDATIAEINKAALEATAEKWGLLGAIISPERLKPLDDAFRTNYTPYGISGIMLGAAIVFFAFIGFDSISTHSEEAINPQRDIPIAILASLVICTILYVLVAAVITGMEPYFEIDTKAAIAAAFRKQAELTGSKVLGYSSILIAAGALAGLTSVMLVTFLSQARIFLAMARDLLLPPAIFGAIHPRFKTPHISTALTGLVICVAAAFTPISDLEKMVNIGTLFAFVIVCVTVLILRFQNPDMPRPFRCPVIYIVAPAGILVNVSMMMFLPLSTWIRLVAWMAIGMVFYFAYGYRHSILGKELVHELAKEGVSPTDGPLPS</sequence>
<dbReference type="GO" id="GO:0016020">
    <property type="term" value="C:membrane"/>
    <property type="evidence" value="ECO:0007669"/>
    <property type="project" value="UniProtKB-SubCell"/>
</dbReference>
<organism evidence="7 8">
    <name type="scientific">Lacipirellula parvula</name>
    <dbReference type="NCBI Taxonomy" id="2650471"/>
    <lineage>
        <taxon>Bacteria</taxon>
        <taxon>Pseudomonadati</taxon>
        <taxon>Planctomycetota</taxon>
        <taxon>Planctomycetia</taxon>
        <taxon>Pirellulales</taxon>
        <taxon>Lacipirellulaceae</taxon>
        <taxon>Lacipirellula</taxon>
    </lineage>
</organism>
<dbReference type="GO" id="GO:0015171">
    <property type="term" value="F:amino acid transmembrane transporter activity"/>
    <property type="evidence" value="ECO:0007669"/>
    <property type="project" value="TreeGrafter"/>
</dbReference>
<feature type="transmembrane region" description="Helical" evidence="6">
    <location>
        <begin position="597"/>
        <end position="614"/>
    </location>
</feature>
<name>A0A5K7XPN3_9BACT</name>
<evidence type="ECO:0000256" key="3">
    <source>
        <dbReference type="ARBA" id="ARBA00022692"/>
    </source>
</evidence>
<dbReference type="PANTHER" id="PTHR43243">
    <property type="entry name" value="INNER MEMBRANE TRANSPORTER YGJI-RELATED"/>
    <property type="match status" value="1"/>
</dbReference>
<keyword evidence="3 6" id="KW-0812">Transmembrane</keyword>